<comment type="caution">
    <text evidence="2">The sequence shown here is derived from an EMBL/GenBank/DDBJ whole genome shotgun (WGS) entry which is preliminary data.</text>
</comment>
<dbReference type="AlphaFoldDB" id="A0AAN8CGB8"/>
<evidence type="ECO:0000313" key="2">
    <source>
        <dbReference type="EMBL" id="KAK5903032.1"/>
    </source>
</evidence>
<evidence type="ECO:0000313" key="3">
    <source>
        <dbReference type="Proteomes" id="UP001331515"/>
    </source>
</evidence>
<feature type="region of interest" description="Disordered" evidence="1">
    <location>
        <begin position="1"/>
        <end position="21"/>
    </location>
</feature>
<dbReference type="Proteomes" id="UP001331515">
    <property type="component" value="Unassembled WGS sequence"/>
</dbReference>
<reference evidence="2 3" key="1">
    <citation type="journal article" date="2023" name="Mol. Biol. Evol.">
        <title>Genomics of Secondarily Temperate Adaptation in the Only Non-Antarctic Icefish.</title>
        <authorList>
            <person name="Rivera-Colon A.G."/>
            <person name="Rayamajhi N."/>
            <person name="Minhas B.F."/>
            <person name="Madrigal G."/>
            <person name="Bilyk K.T."/>
            <person name="Yoon V."/>
            <person name="Hune M."/>
            <person name="Gregory S."/>
            <person name="Cheng C.H.C."/>
            <person name="Catchen J.M."/>
        </authorList>
    </citation>
    <scope>NUCLEOTIDE SEQUENCE [LARGE SCALE GENOMIC DNA]</scope>
    <source>
        <tissue evidence="2">White muscle</tissue>
    </source>
</reference>
<name>A0AAN8CGB8_CHAGU</name>
<keyword evidence="3" id="KW-1185">Reference proteome</keyword>
<gene>
    <name evidence="2" type="ORF">CgunFtcFv8_006846</name>
</gene>
<protein>
    <submittedName>
        <fullName evidence="2">Uncharacterized protein</fullName>
    </submittedName>
</protein>
<feature type="region of interest" description="Disordered" evidence="1">
    <location>
        <begin position="59"/>
        <end position="99"/>
    </location>
</feature>
<accession>A0AAN8CGB8</accession>
<sequence length="99" mass="11022">MRSHNSSLLLQRTANSTEKHSVLQGLPKHYTVRCTFGSKGHAKVMLDCDWLGVHTEQVSWSPDDDRSRHMVPGLLSPGHSAGSKQQKQQRLPEDPPAVL</sequence>
<evidence type="ECO:0000256" key="1">
    <source>
        <dbReference type="SAM" id="MobiDB-lite"/>
    </source>
</evidence>
<feature type="compositionally biased region" description="Polar residues" evidence="1">
    <location>
        <begin position="1"/>
        <end position="16"/>
    </location>
</feature>
<dbReference type="EMBL" id="JAURVH010001531">
    <property type="protein sequence ID" value="KAK5903032.1"/>
    <property type="molecule type" value="Genomic_DNA"/>
</dbReference>
<organism evidence="2 3">
    <name type="scientific">Champsocephalus gunnari</name>
    <name type="common">Mackerel icefish</name>
    <dbReference type="NCBI Taxonomy" id="52237"/>
    <lineage>
        <taxon>Eukaryota</taxon>
        <taxon>Metazoa</taxon>
        <taxon>Chordata</taxon>
        <taxon>Craniata</taxon>
        <taxon>Vertebrata</taxon>
        <taxon>Euteleostomi</taxon>
        <taxon>Actinopterygii</taxon>
        <taxon>Neopterygii</taxon>
        <taxon>Teleostei</taxon>
        <taxon>Neoteleostei</taxon>
        <taxon>Acanthomorphata</taxon>
        <taxon>Eupercaria</taxon>
        <taxon>Perciformes</taxon>
        <taxon>Notothenioidei</taxon>
        <taxon>Channichthyidae</taxon>
        <taxon>Champsocephalus</taxon>
    </lineage>
</organism>
<proteinExistence type="predicted"/>